<sequence length="767" mass="86277">MCVPAGTVEGVRNLVKTVQSSKEVDPHTQHQARTVAAVLHGNSVYREVRAIISPTDDPEEPANTIRMWVIGLIWAGGLAAINTFFAPRQPAITVAVYLAQLFGLVMGKAAAQILPTKVWFEGSRFAFTLNPGPWSLKEQTLVTIMANVSYLSPLVTQLFFMQRLPMYMGQEWADSFGYSVCIMLSAQLLGFGLAGLARRFLVYPGWAIWFFVLSQSAMNKAFVTNINLPANGWKISQLRFFAIVFLGAWCYYWIPGIMFPTLTFFNWITWIRPTSAVAAIVTGTYYFNMGFNPISTFDYQWFATLDPFVTPFFVLVQIVAATGFWGLCVIIPVFFSNTWFTSYMPINSWFPYDNTGQIYQTSRILGTDHKLNQTAYEQYSPVFLPASVMLRYAGMLALLPALLVFMVLWYGRTLLPIAKTMFRRNASYSYEGDVHYREMLKYKEVPEWAYLAIAAGAMAFGFAGLYGWPTGIAGWVFPVSFVTSSLFMVPTGILCAVTGYITDLEMLFNIVGGFTVNGDPVASFFFKVMGKSVLSQAIMFTSDMKLGHYNKIPPRLMVISQLISAFVAAVVSCGIIEYQITGIPGICDPTVQTRWICSNVASTWTTAIVWGALGPQRLFAHTSMYRNVLFALLAGALWPVPWYLARKKWPNSVLRYCHPLVMMIAPILWAPLNFSNIGPALPVSFVFGYWIKSRYPEWWNKYNYILSTALLSGIAFSIIIQFVGLVNRDLVFPSWWGTTQYLSTCDMQDCRYKTPPQGGTFGPTEWH</sequence>
<keyword evidence="4 9" id="KW-0812">Transmembrane</keyword>
<feature type="transmembrane region" description="Helical" evidence="9">
    <location>
        <begin position="308"/>
        <end position="335"/>
    </location>
</feature>
<feature type="transmembrane region" description="Helical" evidence="9">
    <location>
        <begin position="238"/>
        <end position="255"/>
    </location>
</feature>
<feature type="transmembrane region" description="Helical" evidence="9">
    <location>
        <begin position="702"/>
        <end position="726"/>
    </location>
</feature>
<feature type="transmembrane region" description="Helical" evidence="9">
    <location>
        <begin position="664"/>
        <end position="690"/>
    </location>
</feature>
<feature type="transmembrane region" description="Helical" evidence="9">
    <location>
        <begin position="592"/>
        <end position="613"/>
    </location>
</feature>
<dbReference type="InterPro" id="IPR004813">
    <property type="entry name" value="OPT"/>
</dbReference>
<proteinExistence type="inferred from homology"/>
<feature type="transmembrane region" description="Helical" evidence="9">
    <location>
        <begin position="200"/>
        <end position="218"/>
    </location>
</feature>
<feature type="transmembrane region" description="Helical" evidence="9">
    <location>
        <begin position="448"/>
        <end position="469"/>
    </location>
</feature>
<comment type="similarity">
    <text evidence="2">Belongs to the oligopeptide OPT transporter family.</text>
</comment>
<feature type="transmembrane region" description="Helical" evidence="9">
    <location>
        <begin position="556"/>
        <end position="580"/>
    </location>
</feature>
<keyword evidence="7 9" id="KW-1133">Transmembrane helix</keyword>
<dbReference type="NCBIfam" id="TIGR00727">
    <property type="entry name" value="ISP4_OPT"/>
    <property type="match status" value="1"/>
</dbReference>
<dbReference type="PANTHER" id="PTHR22601">
    <property type="entry name" value="ISP4 LIKE PROTEIN"/>
    <property type="match status" value="1"/>
</dbReference>
<evidence type="ECO:0000256" key="5">
    <source>
        <dbReference type="ARBA" id="ARBA00022856"/>
    </source>
</evidence>
<gene>
    <name evidence="10" type="ORF">EDB81DRAFT_870459</name>
</gene>
<evidence type="ECO:0000313" key="10">
    <source>
        <dbReference type="EMBL" id="KAH7136264.1"/>
    </source>
</evidence>
<evidence type="ECO:0000256" key="2">
    <source>
        <dbReference type="ARBA" id="ARBA00008807"/>
    </source>
</evidence>
<evidence type="ECO:0000313" key="11">
    <source>
        <dbReference type="Proteomes" id="UP000738349"/>
    </source>
</evidence>
<dbReference type="OrthoDB" id="9986677at2759"/>
<evidence type="ECO:0000256" key="3">
    <source>
        <dbReference type="ARBA" id="ARBA00022448"/>
    </source>
</evidence>
<keyword evidence="6" id="KW-0653">Protein transport</keyword>
<accession>A0A9P9IZP4</accession>
<name>A0A9P9IZP4_9HYPO</name>
<feature type="transmembrane region" description="Helical" evidence="9">
    <location>
        <begin position="389"/>
        <end position="411"/>
    </location>
</feature>
<feature type="transmembrane region" description="Helical" evidence="9">
    <location>
        <begin position="140"/>
        <end position="160"/>
    </location>
</feature>
<dbReference type="GO" id="GO:0035673">
    <property type="term" value="F:oligopeptide transmembrane transporter activity"/>
    <property type="evidence" value="ECO:0007669"/>
    <property type="project" value="InterPro"/>
</dbReference>
<dbReference type="GO" id="GO:0016020">
    <property type="term" value="C:membrane"/>
    <property type="evidence" value="ECO:0007669"/>
    <property type="project" value="UniProtKB-SubCell"/>
</dbReference>
<feature type="transmembrane region" description="Helical" evidence="9">
    <location>
        <begin position="172"/>
        <end position="194"/>
    </location>
</feature>
<comment type="caution">
    <text evidence="10">The sequence shown here is derived from an EMBL/GenBank/DDBJ whole genome shotgun (WGS) entry which is preliminary data.</text>
</comment>
<evidence type="ECO:0000256" key="6">
    <source>
        <dbReference type="ARBA" id="ARBA00022927"/>
    </source>
</evidence>
<keyword evidence="3" id="KW-0813">Transport</keyword>
<feature type="transmembrane region" description="Helical" evidence="9">
    <location>
        <begin position="267"/>
        <end position="287"/>
    </location>
</feature>
<feature type="transmembrane region" description="Helical" evidence="9">
    <location>
        <begin position="625"/>
        <end position="644"/>
    </location>
</feature>
<dbReference type="NCBIfam" id="TIGR00728">
    <property type="entry name" value="OPT_sfam"/>
    <property type="match status" value="1"/>
</dbReference>
<evidence type="ECO:0000256" key="7">
    <source>
        <dbReference type="ARBA" id="ARBA00022989"/>
    </source>
</evidence>
<evidence type="ECO:0000256" key="1">
    <source>
        <dbReference type="ARBA" id="ARBA00004141"/>
    </source>
</evidence>
<feature type="transmembrane region" description="Helical" evidence="9">
    <location>
        <begin position="475"/>
        <end position="501"/>
    </location>
</feature>
<dbReference type="AlphaFoldDB" id="A0A9P9IZP4"/>
<evidence type="ECO:0000256" key="9">
    <source>
        <dbReference type="SAM" id="Phobius"/>
    </source>
</evidence>
<dbReference type="InterPro" id="IPR004648">
    <property type="entry name" value="Oligpept_transpt"/>
</dbReference>
<dbReference type="GO" id="GO:0015031">
    <property type="term" value="P:protein transport"/>
    <property type="evidence" value="ECO:0007669"/>
    <property type="project" value="UniProtKB-KW"/>
</dbReference>
<feature type="transmembrane region" description="Helical" evidence="9">
    <location>
        <begin position="97"/>
        <end position="120"/>
    </location>
</feature>
<dbReference type="Pfam" id="PF03169">
    <property type="entry name" value="OPT"/>
    <property type="match status" value="1"/>
</dbReference>
<reference evidence="10" key="1">
    <citation type="journal article" date="2021" name="Nat. Commun.">
        <title>Genetic determinants of endophytism in the Arabidopsis root mycobiome.</title>
        <authorList>
            <person name="Mesny F."/>
            <person name="Miyauchi S."/>
            <person name="Thiergart T."/>
            <person name="Pickel B."/>
            <person name="Atanasova L."/>
            <person name="Karlsson M."/>
            <person name="Huettel B."/>
            <person name="Barry K.W."/>
            <person name="Haridas S."/>
            <person name="Chen C."/>
            <person name="Bauer D."/>
            <person name="Andreopoulos W."/>
            <person name="Pangilinan J."/>
            <person name="LaButti K."/>
            <person name="Riley R."/>
            <person name="Lipzen A."/>
            <person name="Clum A."/>
            <person name="Drula E."/>
            <person name="Henrissat B."/>
            <person name="Kohler A."/>
            <person name="Grigoriev I.V."/>
            <person name="Martin F.M."/>
            <person name="Hacquard S."/>
        </authorList>
    </citation>
    <scope>NUCLEOTIDE SEQUENCE</scope>
    <source>
        <strain evidence="10">MPI-CAGE-AT-0147</strain>
    </source>
</reference>
<comment type="subcellular location">
    <subcellularLocation>
        <location evidence="1">Membrane</location>
        <topology evidence="1">Multi-pass membrane protein</topology>
    </subcellularLocation>
</comment>
<evidence type="ECO:0000256" key="4">
    <source>
        <dbReference type="ARBA" id="ARBA00022692"/>
    </source>
</evidence>
<keyword evidence="5" id="KW-0571">Peptide transport</keyword>
<protein>
    <submittedName>
        <fullName evidence="10">OPT oligopeptide transporter protein-domain-containing protein</fullName>
    </submittedName>
</protein>
<evidence type="ECO:0000256" key="8">
    <source>
        <dbReference type="ARBA" id="ARBA00023136"/>
    </source>
</evidence>
<feature type="transmembrane region" description="Helical" evidence="9">
    <location>
        <begin position="65"/>
        <end position="85"/>
    </location>
</feature>
<organism evidence="10 11">
    <name type="scientific">Dactylonectria macrodidyma</name>
    <dbReference type="NCBI Taxonomy" id="307937"/>
    <lineage>
        <taxon>Eukaryota</taxon>
        <taxon>Fungi</taxon>
        <taxon>Dikarya</taxon>
        <taxon>Ascomycota</taxon>
        <taxon>Pezizomycotina</taxon>
        <taxon>Sordariomycetes</taxon>
        <taxon>Hypocreomycetidae</taxon>
        <taxon>Hypocreales</taxon>
        <taxon>Nectriaceae</taxon>
        <taxon>Dactylonectria</taxon>
    </lineage>
</organism>
<keyword evidence="8 9" id="KW-0472">Membrane</keyword>
<dbReference type="EMBL" id="JAGMUV010000013">
    <property type="protein sequence ID" value="KAH7136264.1"/>
    <property type="molecule type" value="Genomic_DNA"/>
</dbReference>
<dbReference type="Proteomes" id="UP000738349">
    <property type="component" value="Unassembled WGS sequence"/>
</dbReference>
<keyword evidence="11" id="KW-1185">Reference proteome</keyword>